<dbReference type="EMBL" id="JBBWUH010000002">
    <property type="protein sequence ID" value="KAK8175784.1"/>
    <property type="molecule type" value="Genomic_DNA"/>
</dbReference>
<keyword evidence="3" id="KW-1185">Reference proteome</keyword>
<gene>
    <name evidence="2" type="ORF">IWX90DRAFT_121093</name>
</gene>
<evidence type="ECO:0000256" key="1">
    <source>
        <dbReference type="SAM" id="MobiDB-lite"/>
    </source>
</evidence>
<organism evidence="2 3">
    <name type="scientific">Phyllosticta citrichinensis</name>
    <dbReference type="NCBI Taxonomy" id="1130410"/>
    <lineage>
        <taxon>Eukaryota</taxon>
        <taxon>Fungi</taxon>
        <taxon>Dikarya</taxon>
        <taxon>Ascomycota</taxon>
        <taxon>Pezizomycotina</taxon>
        <taxon>Dothideomycetes</taxon>
        <taxon>Dothideomycetes incertae sedis</taxon>
        <taxon>Botryosphaeriales</taxon>
        <taxon>Phyllostictaceae</taxon>
        <taxon>Phyllosticta</taxon>
    </lineage>
</organism>
<reference evidence="2 3" key="1">
    <citation type="journal article" date="2022" name="G3 (Bethesda)">
        <title>Enemy or ally: a genomic approach to elucidate the lifestyle of Phyllosticta citrichinaensis.</title>
        <authorList>
            <person name="Buijs V.A."/>
            <person name="Groenewald J.Z."/>
            <person name="Haridas S."/>
            <person name="LaButti K.M."/>
            <person name="Lipzen A."/>
            <person name="Martin F.M."/>
            <person name="Barry K."/>
            <person name="Grigoriev I.V."/>
            <person name="Crous P.W."/>
            <person name="Seidl M.F."/>
        </authorList>
    </citation>
    <scope>NUCLEOTIDE SEQUENCE [LARGE SCALE GENOMIC DNA]</scope>
    <source>
        <strain evidence="2 3">CBS 129764</strain>
    </source>
</reference>
<comment type="caution">
    <text evidence="2">The sequence shown here is derived from an EMBL/GenBank/DDBJ whole genome shotgun (WGS) entry which is preliminary data.</text>
</comment>
<feature type="region of interest" description="Disordered" evidence="1">
    <location>
        <begin position="186"/>
        <end position="220"/>
    </location>
</feature>
<evidence type="ECO:0000313" key="3">
    <source>
        <dbReference type="Proteomes" id="UP001456524"/>
    </source>
</evidence>
<protein>
    <submittedName>
        <fullName evidence="2">Uncharacterized protein</fullName>
    </submittedName>
</protein>
<name>A0ABR1Y3M4_9PEZI</name>
<proteinExistence type="predicted"/>
<sequence length="220" mass="24764">MACSSKSQASSHIYFQTLQLTTCTDQDLTKTEPIRQPTPRRAEPEQETIIIVVRRRRSFISFNPTFEAPLGPRQPGLKSSRIGPSFQHPFLFWSGLAGWTIRRVSWFYEVRSGPGLLGTLFQHVLKSPLSKLHGQFAIAFRSPKVDHRSRTISVQQIRTIVPQFYTQSAVKKGIRIRGACQVLFSASRKPPPSAPSTRADRHSETQPNPTGPDLTWAKNA</sequence>
<accession>A0ABR1Y3M4</accession>
<evidence type="ECO:0000313" key="2">
    <source>
        <dbReference type="EMBL" id="KAK8175784.1"/>
    </source>
</evidence>
<dbReference type="Proteomes" id="UP001456524">
    <property type="component" value="Unassembled WGS sequence"/>
</dbReference>